<dbReference type="AlphaFoldDB" id="A0A6I6GD78"/>
<feature type="transmembrane region" description="Helical" evidence="1">
    <location>
        <begin position="350"/>
        <end position="369"/>
    </location>
</feature>
<evidence type="ECO:0008006" key="4">
    <source>
        <dbReference type="Google" id="ProtNLM"/>
    </source>
</evidence>
<sequence>MQRWDQLPAKKTLLLLWALVGLVVVALYAPFGLYYLNDDFIHIPLSEQAVFGQRHSIRVMNDFSLYLDSLLYGKNAVGYHFTNLLLHLANTVLLFFTSKKILGLMKLPNSSLVAHATCFFFILYPFHSESVFWLIGRTGALSTLWMQLALLAQMRRSFWWQMLGCLLYLAGLFTYESVLVYSVLLGAIWLYRKQQKANDASHWLQQMLMAAAATIAYILIRVVMLGGVTDHYESGSLLTGQLSTLFSNYAALLLRLFVPPFVSNTWLLITAVIILLPILILVVYHRKQWAGNLWKFFLLKLVLLASLLPYISLGIDTHGVESERYLYLPSLLLALLAAQVLRWCNMQQRWLLSGIYAVFAFAFLLQSSLSFRRASAVAETVVATTNTFVQPQHRFIYYFNMPGEHKGVVLLRTGLPEAVAWLVPAAAGKTVYSIAPDMKPFLQIPKLEKTTLVSKAQFVQLLQVPDSVQLKQSLLIAYQNGRLLVAQ</sequence>
<dbReference type="Proteomes" id="UP000426027">
    <property type="component" value="Chromosome"/>
</dbReference>
<feature type="transmembrane region" description="Helical" evidence="1">
    <location>
        <begin position="165"/>
        <end position="191"/>
    </location>
</feature>
<feature type="transmembrane region" description="Helical" evidence="1">
    <location>
        <begin position="77"/>
        <end position="97"/>
    </location>
</feature>
<dbReference type="InterPro" id="IPR052384">
    <property type="entry name" value="TMTC_O-mannosyltransferase"/>
</dbReference>
<reference evidence="2 3" key="1">
    <citation type="submission" date="2019-11" db="EMBL/GenBank/DDBJ databases">
        <authorList>
            <person name="Im W.T."/>
        </authorList>
    </citation>
    <scope>NUCLEOTIDE SEQUENCE [LARGE SCALE GENOMIC DNA]</scope>
    <source>
        <strain evidence="2 3">SB-02</strain>
    </source>
</reference>
<feature type="transmembrane region" description="Helical" evidence="1">
    <location>
        <begin position="109"/>
        <end position="126"/>
    </location>
</feature>
<proteinExistence type="predicted"/>
<dbReference type="PANTHER" id="PTHR44216:SF3">
    <property type="entry name" value="PROTEIN O-MANNOSYL-TRANSFERASE TMTC2"/>
    <property type="match status" value="1"/>
</dbReference>
<keyword evidence="1" id="KW-0472">Membrane</keyword>
<evidence type="ECO:0000256" key="1">
    <source>
        <dbReference type="SAM" id="Phobius"/>
    </source>
</evidence>
<keyword evidence="1" id="KW-1133">Transmembrane helix</keyword>
<keyword evidence="3" id="KW-1185">Reference proteome</keyword>
<gene>
    <name evidence="2" type="ORF">GLV81_09260</name>
</gene>
<dbReference type="EMBL" id="CP046566">
    <property type="protein sequence ID" value="QGW28260.1"/>
    <property type="molecule type" value="Genomic_DNA"/>
</dbReference>
<feature type="transmembrane region" description="Helical" evidence="1">
    <location>
        <begin position="325"/>
        <end position="343"/>
    </location>
</feature>
<keyword evidence="1" id="KW-0812">Transmembrane</keyword>
<dbReference type="KEGG" id="fls:GLV81_09260"/>
<dbReference type="RefSeq" id="WP_157478617.1">
    <property type="nucleotide sequence ID" value="NZ_CP046566.1"/>
</dbReference>
<accession>A0A6I6GD78</accession>
<feature type="transmembrane region" description="Helical" evidence="1">
    <location>
        <begin position="236"/>
        <end position="258"/>
    </location>
</feature>
<evidence type="ECO:0000313" key="3">
    <source>
        <dbReference type="Proteomes" id="UP000426027"/>
    </source>
</evidence>
<name>A0A6I6GD78_9BACT</name>
<feature type="transmembrane region" description="Helical" evidence="1">
    <location>
        <begin position="296"/>
        <end position="313"/>
    </location>
</feature>
<feature type="transmembrane region" description="Helical" evidence="1">
    <location>
        <begin position="12"/>
        <end position="36"/>
    </location>
</feature>
<feature type="transmembrane region" description="Helical" evidence="1">
    <location>
        <begin position="264"/>
        <end position="284"/>
    </location>
</feature>
<feature type="transmembrane region" description="Helical" evidence="1">
    <location>
        <begin position="132"/>
        <end position="153"/>
    </location>
</feature>
<organism evidence="2 3">
    <name type="scientific">Phnomibacter ginsenosidimutans</name>
    <dbReference type="NCBI Taxonomy" id="2676868"/>
    <lineage>
        <taxon>Bacteria</taxon>
        <taxon>Pseudomonadati</taxon>
        <taxon>Bacteroidota</taxon>
        <taxon>Chitinophagia</taxon>
        <taxon>Chitinophagales</taxon>
        <taxon>Chitinophagaceae</taxon>
        <taxon>Phnomibacter</taxon>
    </lineage>
</organism>
<dbReference type="PANTHER" id="PTHR44216">
    <property type="entry name" value="PROTEIN O-MANNOSYL-TRANSFERASE TMTC2"/>
    <property type="match status" value="1"/>
</dbReference>
<feature type="transmembrane region" description="Helical" evidence="1">
    <location>
        <begin position="203"/>
        <end position="224"/>
    </location>
</feature>
<protein>
    <recommendedName>
        <fullName evidence="4">Glycosyltransferase RgtA/B/C/D-like domain-containing protein</fullName>
    </recommendedName>
</protein>
<evidence type="ECO:0000313" key="2">
    <source>
        <dbReference type="EMBL" id="QGW28260.1"/>
    </source>
</evidence>